<protein>
    <submittedName>
        <fullName evidence="3">SDR family oxidoreductase</fullName>
    </submittedName>
</protein>
<dbReference type="Pfam" id="PF13460">
    <property type="entry name" value="NAD_binding_10"/>
    <property type="match status" value="1"/>
</dbReference>
<organism evidence="3 4">
    <name type="scientific">Pendulispora brunnea</name>
    <dbReference type="NCBI Taxonomy" id="2905690"/>
    <lineage>
        <taxon>Bacteria</taxon>
        <taxon>Pseudomonadati</taxon>
        <taxon>Myxococcota</taxon>
        <taxon>Myxococcia</taxon>
        <taxon>Myxococcales</taxon>
        <taxon>Sorangiineae</taxon>
        <taxon>Pendulisporaceae</taxon>
        <taxon>Pendulispora</taxon>
    </lineage>
</organism>
<dbReference type="Gene3D" id="3.90.25.10">
    <property type="entry name" value="UDP-galactose 4-epimerase, domain 1"/>
    <property type="match status" value="1"/>
</dbReference>
<reference evidence="3 4" key="1">
    <citation type="submission" date="2021-12" db="EMBL/GenBank/DDBJ databases">
        <title>Discovery of the Pendulisporaceae a myxobacterial family with distinct sporulation behavior and unique specialized metabolism.</title>
        <authorList>
            <person name="Garcia R."/>
            <person name="Popoff A."/>
            <person name="Bader C.D."/>
            <person name="Loehr J."/>
            <person name="Walesch S."/>
            <person name="Walt C."/>
            <person name="Boldt J."/>
            <person name="Bunk B."/>
            <person name="Haeckl F.J.F.P.J."/>
            <person name="Gunesch A.P."/>
            <person name="Birkelbach J."/>
            <person name="Nuebel U."/>
            <person name="Pietschmann T."/>
            <person name="Bach T."/>
            <person name="Mueller R."/>
        </authorList>
    </citation>
    <scope>NUCLEOTIDE SEQUENCE [LARGE SCALE GENOMIC DNA]</scope>
    <source>
        <strain evidence="3 4">MSr12523</strain>
    </source>
</reference>
<dbReference type="InterPro" id="IPR016040">
    <property type="entry name" value="NAD(P)-bd_dom"/>
</dbReference>
<dbReference type="SUPFAM" id="SSF51735">
    <property type="entry name" value="NAD(P)-binding Rossmann-fold domains"/>
    <property type="match status" value="1"/>
</dbReference>
<keyword evidence="4" id="KW-1185">Reference proteome</keyword>
<proteinExistence type="predicted"/>
<feature type="domain" description="NAD(P)-binding" evidence="2">
    <location>
        <begin position="7"/>
        <end position="177"/>
    </location>
</feature>
<dbReference type="PANTHER" id="PTHR43162:SF1">
    <property type="entry name" value="PRESTALK A DIFFERENTIATION PROTEIN A"/>
    <property type="match status" value="1"/>
</dbReference>
<accession>A0ABZ2JZY4</accession>
<feature type="compositionally biased region" description="Pro residues" evidence="1">
    <location>
        <begin position="288"/>
        <end position="297"/>
    </location>
</feature>
<evidence type="ECO:0000313" key="4">
    <source>
        <dbReference type="Proteomes" id="UP001379533"/>
    </source>
</evidence>
<dbReference type="PANTHER" id="PTHR43162">
    <property type="match status" value="1"/>
</dbReference>
<dbReference type="CDD" id="cd05269">
    <property type="entry name" value="TMR_SDR_a"/>
    <property type="match status" value="1"/>
</dbReference>
<dbReference type="InterPro" id="IPR036291">
    <property type="entry name" value="NAD(P)-bd_dom_sf"/>
</dbReference>
<dbReference type="RefSeq" id="WP_394840681.1">
    <property type="nucleotide sequence ID" value="NZ_CP089982.1"/>
</dbReference>
<feature type="region of interest" description="Disordered" evidence="1">
    <location>
        <begin position="268"/>
        <end position="297"/>
    </location>
</feature>
<dbReference type="Proteomes" id="UP001379533">
    <property type="component" value="Chromosome"/>
</dbReference>
<name>A0ABZ2JZY4_9BACT</name>
<evidence type="ECO:0000259" key="2">
    <source>
        <dbReference type="Pfam" id="PF13460"/>
    </source>
</evidence>
<sequence length="297" mass="32078">MTCLVTGATGNVGSLVTQRLIDRGDRPCVFVRDPKKARDLFGDRVEIRVGDLADISSALSGIREIFLLNSGPDLEVRDRAAALAAKAAGVRHLVKLSTLDVSTGVGTGPWHARGEHALRESGVRFTFIRSSAFMSNALSWAHTIKREGVLRTSTGNGKIAFIHPADIADVAVKALTTRAHDGEALVITGPQALSYGEMASRIGAAIGKTIRFEQISDDDARPNFDRAYADALVDIWRAIREGRLATVTDGVEQVLGRRPVTFDQWAEENAGAFRRSGTTRGKRGRSARPPPSLTRPK</sequence>
<evidence type="ECO:0000313" key="3">
    <source>
        <dbReference type="EMBL" id="WXA90069.1"/>
    </source>
</evidence>
<evidence type="ECO:0000256" key="1">
    <source>
        <dbReference type="SAM" id="MobiDB-lite"/>
    </source>
</evidence>
<dbReference type="EMBL" id="CP089982">
    <property type="protein sequence ID" value="WXA90069.1"/>
    <property type="molecule type" value="Genomic_DNA"/>
</dbReference>
<dbReference type="InterPro" id="IPR051604">
    <property type="entry name" value="Ergot_Alk_Oxidoreductase"/>
</dbReference>
<dbReference type="Gene3D" id="3.40.50.720">
    <property type="entry name" value="NAD(P)-binding Rossmann-like Domain"/>
    <property type="match status" value="1"/>
</dbReference>
<gene>
    <name evidence="3" type="ORF">LZC95_26790</name>
</gene>